<feature type="transmembrane region" description="Helical" evidence="8">
    <location>
        <begin position="69"/>
        <end position="89"/>
    </location>
</feature>
<evidence type="ECO:0000256" key="5">
    <source>
        <dbReference type="ARBA" id="ARBA00022692"/>
    </source>
</evidence>
<keyword evidence="6 8" id="KW-1133">Transmembrane helix</keyword>
<keyword evidence="4" id="KW-0808">Transferase</keyword>
<feature type="transmembrane region" description="Helical" evidence="8">
    <location>
        <begin position="7"/>
        <end position="30"/>
    </location>
</feature>
<evidence type="ECO:0000256" key="3">
    <source>
        <dbReference type="ARBA" id="ARBA00022676"/>
    </source>
</evidence>
<feature type="transmembrane region" description="Helical" evidence="8">
    <location>
        <begin position="110"/>
        <end position="137"/>
    </location>
</feature>
<dbReference type="PANTHER" id="PTHR33908">
    <property type="entry name" value="MANNOSYLTRANSFERASE YKCB-RELATED"/>
    <property type="match status" value="1"/>
</dbReference>
<dbReference type="GO" id="GO:0005886">
    <property type="term" value="C:plasma membrane"/>
    <property type="evidence" value="ECO:0007669"/>
    <property type="project" value="UniProtKB-SubCell"/>
</dbReference>
<keyword evidence="2" id="KW-1003">Cell membrane</keyword>
<feature type="transmembrane region" description="Helical" evidence="8">
    <location>
        <begin position="324"/>
        <end position="346"/>
    </location>
</feature>
<dbReference type="EMBL" id="UINC01002018">
    <property type="protein sequence ID" value="SUZ91943.1"/>
    <property type="molecule type" value="Genomic_DNA"/>
</dbReference>
<evidence type="ECO:0000256" key="6">
    <source>
        <dbReference type="ARBA" id="ARBA00022989"/>
    </source>
</evidence>
<gene>
    <name evidence="10" type="ORF">METZ01_LOCUS44797</name>
</gene>
<feature type="domain" description="Glycosyltransferase RgtA/B/C/D-like" evidence="9">
    <location>
        <begin position="49"/>
        <end position="207"/>
    </location>
</feature>
<feature type="transmembrane region" description="Helical" evidence="8">
    <location>
        <begin position="149"/>
        <end position="176"/>
    </location>
</feature>
<dbReference type="AlphaFoldDB" id="A0A381RST0"/>
<dbReference type="GO" id="GO:0008610">
    <property type="term" value="P:lipid biosynthetic process"/>
    <property type="evidence" value="ECO:0007669"/>
    <property type="project" value="UniProtKB-ARBA"/>
</dbReference>
<proteinExistence type="predicted"/>
<accession>A0A381RST0</accession>
<evidence type="ECO:0000256" key="4">
    <source>
        <dbReference type="ARBA" id="ARBA00022679"/>
    </source>
</evidence>
<evidence type="ECO:0000313" key="10">
    <source>
        <dbReference type="EMBL" id="SUZ91943.1"/>
    </source>
</evidence>
<sequence>MNKNFKILFYVISIALIILRLLFIGNTLLIDDEAYYAMYARHLSWGYIDHGPVIGYLIYLFTIFGENSFTVRLSALVLLIILTVVLYNFGKQHFNKNTGIIMSLGISANMLFHTNSVVVTPDVPLAFFTIMAIIYYYKAYFIHGKYFYIGGLFLGLAILSKVSALFPAIGIILFPFINSTKRYILFDLRFYGSLLIALILFMPFIIWNLQNDLAFVRYQGAHITEGGSWSDFTGLWAGLFVTAGPILFYYSVVKPFLLIKNMKSIKIEIQYFVIVTIVPLCYFLSHSFFSRMEVNWPAPIFSGGLFLFGICLGKDWPLFGKRFAFQIAFSLFLILLVTIQTFFPLLPVKGKIDVTNRYHIYNIMNNQLEDYLNNNPELKNKRFLAENYQIPSMINFYLNPDLEATTLSINYHSTLYSFLYNDNNFIGENFLFLKRGKKFPDNYKPYFENIHLLETLYSKRDGKDIATYSLWHVMNYKGKGFYE</sequence>
<organism evidence="10">
    <name type="scientific">marine metagenome</name>
    <dbReference type="NCBI Taxonomy" id="408172"/>
    <lineage>
        <taxon>unclassified sequences</taxon>
        <taxon>metagenomes</taxon>
        <taxon>ecological metagenomes</taxon>
    </lineage>
</organism>
<dbReference type="InterPro" id="IPR038731">
    <property type="entry name" value="RgtA/B/C-like"/>
</dbReference>
<dbReference type="Pfam" id="PF13231">
    <property type="entry name" value="PMT_2"/>
    <property type="match status" value="1"/>
</dbReference>
<dbReference type="PANTHER" id="PTHR33908:SF11">
    <property type="entry name" value="MEMBRANE PROTEIN"/>
    <property type="match status" value="1"/>
</dbReference>
<protein>
    <recommendedName>
        <fullName evidence="9">Glycosyltransferase RgtA/B/C/D-like domain-containing protein</fullName>
    </recommendedName>
</protein>
<evidence type="ECO:0000256" key="2">
    <source>
        <dbReference type="ARBA" id="ARBA00022475"/>
    </source>
</evidence>
<evidence type="ECO:0000256" key="1">
    <source>
        <dbReference type="ARBA" id="ARBA00004651"/>
    </source>
</evidence>
<evidence type="ECO:0000256" key="7">
    <source>
        <dbReference type="ARBA" id="ARBA00023136"/>
    </source>
</evidence>
<feature type="transmembrane region" description="Helical" evidence="8">
    <location>
        <begin position="269"/>
        <end position="288"/>
    </location>
</feature>
<dbReference type="InterPro" id="IPR050297">
    <property type="entry name" value="LipidA_mod_glycosyltrf_83"/>
</dbReference>
<evidence type="ECO:0000256" key="8">
    <source>
        <dbReference type="SAM" id="Phobius"/>
    </source>
</evidence>
<keyword evidence="7 8" id="KW-0472">Membrane</keyword>
<evidence type="ECO:0000259" key="9">
    <source>
        <dbReference type="Pfam" id="PF13231"/>
    </source>
</evidence>
<name>A0A381RST0_9ZZZZ</name>
<dbReference type="GO" id="GO:0016763">
    <property type="term" value="F:pentosyltransferase activity"/>
    <property type="evidence" value="ECO:0007669"/>
    <property type="project" value="TreeGrafter"/>
</dbReference>
<feature type="transmembrane region" description="Helical" evidence="8">
    <location>
        <begin position="188"/>
        <end position="207"/>
    </location>
</feature>
<keyword evidence="5 8" id="KW-0812">Transmembrane</keyword>
<comment type="subcellular location">
    <subcellularLocation>
        <location evidence="1">Cell membrane</location>
        <topology evidence="1">Multi-pass membrane protein</topology>
    </subcellularLocation>
</comment>
<keyword evidence="3" id="KW-0328">Glycosyltransferase</keyword>
<feature type="transmembrane region" description="Helical" evidence="8">
    <location>
        <begin position="235"/>
        <end position="257"/>
    </location>
</feature>
<reference evidence="10" key="1">
    <citation type="submission" date="2018-05" db="EMBL/GenBank/DDBJ databases">
        <authorList>
            <person name="Lanie J.A."/>
            <person name="Ng W.-L."/>
            <person name="Kazmierczak K.M."/>
            <person name="Andrzejewski T.M."/>
            <person name="Davidsen T.M."/>
            <person name="Wayne K.J."/>
            <person name="Tettelin H."/>
            <person name="Glass J.I."/>
            <person name="Rusch D."/>
            <person name="Podicherti R."/>
            <person name="Tsui H.-C.T."/>
            <person name="Winkler M.E."/>
        </authorList>
    </citation>
    <scope>NUCLEOTIDE SEQUENCE</scope>
</reference>